<dbReference type="Gene3D" id="2.120.10.30">
    <property type="entry name" value="TolB, C-terminal domain"/>
    <property type="match status" value="1"/>
</dbReference>
<keyword evidence="1" id="KW-1133">Transmembrane helix</keyword>
<evidence type="ECO:0000313" key="4">
    <source>
        <dbReference type="Proteomes" id="UP000002743"/>
    </source>
</evidence>
<dbReference type="SUPFAM" id="SSF50952">
    <property type="entry name" value="Soluble quinoprotein glucose dehydrogenase"/>
    <property type="match status" value="1"/>
</dbReference>
<keyword evidence="1" id="KW-0812">Transmembrane</keyword>
<dbReference type="EMBL" id="CP001674">
    <property type="protein sequence ID" value="ACT51454.1"/>
    <property type="molecule type" value="Genomic_DNA"/>
</dbReference>
<dbReference type="Pfam" id="PF07995">
    <property type="entry name" value="GSDH"/>
    <property type="match status" value="1"/>
</dbReference>
<dbReference type="InterPro" id="IPR011042">
    <property type="entry name" value="6-blade_b-propeller_TolB-like"/>
</dbReference>
<feature type="domain" description="Glucose/Sorbosone dehydrogenase" evidence="2">
    <location>
        <begin position="134"/>
        <end position="409"/>
    </location>
</feature>
<feature type="transmembrane region" description="Helical" evidence="1">
    <location>
        <begin position="12"/>
        <end position="31"/>
    </location>
</feature>
<dbReference type="InterPro" id="IPR012938">
    <property type="entry name" value="Glc/Sorbosone_DH"/>
</dbReference>
<evidence type="ECO:0000313" key="3">
    <source>
        <dbReference type="EMBL" id="ACT51454.1"/>
    </source>
</evidence>
<name>C6X7I9_METGS</name>
<accession>C6X7I9</accession>
<organism evidence="3 4">
    <name type="scientific">Methylovorus glucosotrophus (strain SIP3-4)</name>
    <dbReference type="NCBI Taxonomy" id="582744"/>
    <lineage>
        <taxon>Bacteria</taxon>
        <taxon>Pseudomonadati</taxon>
        <taxon>Pseudomonadota</taxon>
        <taxon>Betaproteobacteria</taxon>
        <taxon>Nitrosomonadales</taxon>
        <taxon>Methylophilaceae</taxon>
        <taxon>Methylovorus</taxon>
    </lineage>
</organism>
<sequence precursor="true">MAIESMHINRKKIIKVLLFTLMVVGLFMLGANQYRMKWWPFEDGFESLSIDEILPDQNAKIGSVFGTENLRVYNLPIDDEFPSGPFEILGNKRFLFISKCGEAYFTALDDNDIERTQSPQRLSKSDDDDDDAKPLVYCQGSSGVKDSLRVNNSLYVSYIVWDDMQNGARLAVSEFTLDIVNSRLVYKRDIFTSNPAIKEPFLGMQAGGKLALGESDEIVYLAIGDFGKPQGVQDTSTSLGKLMKINTKSGTVSLYASGLRSPSGGLYFDHEAGDLWETEHGPRGGDEINLIREGSNYGWPLVSYGTMYERDGNGDYYGNSYNGHEGYEKPIFTFVPSIGVGSIARYPKSGRNAYWENSFFVAGMATTTLYHMKKEGHRLVYAEPVLSGYRIRVVKIDADGRFYLKTDHNQLLMSE</sequence>
<evidence type="ECO:0000256" key="1">
    <source>
        <dbReference type="SAM" id="Phobius"/>
    </source>
</evidence>
<keyword evidence="4" id="KW-1185">Reference proteome</keyword>
<dbReference type="HOGENOM" id="CLU_661905_0_0_4"/>
<keyword evidence="1" id="KW-0472">Membrane</keyword>
<protein>
    <submittedName>
        <fullName evidence="3">Glucose sorbosone dehydrogenase</fullName>
    </submittedName>
</protein>
<dbReference type="InterPro" id="IPR011041">
    <property type="entry name" value="Quinoprot_gluc/sorb_DH_b-prop"/>
</dbReference>
<dbReference type="PANTHER" id="PTHR19328:SF13">
    <property type="entry name" value="HIPL1 PROTEIN"/>
    <property type="match status" value="1"/>
</dbReference>
<gene>
    <name evidence="3" type="ordered locus">Msip34_2212</name>
</gene>
<reference evidence="3 4" key="2">
    <citation type="journal article" date="2011" name="J. Bacteriol.">
        <title>Genomes of three methylotrophs from a single niche uncover genetic and metabolic divergence of Methylophilaceae.</title>
        <authorList>
            <person name="Lapidus A."/>
            <person name="Clum A."/>
            <person name="Labutti K."/>
            <person name="Kaluzhnaya M.G."/>
            <person name="Lim S."/>
            <person name="Beck D.A."/>
            <person name="Glavina Del Rio T."/>
            <person name="Nolan M."/>
            <person name="Mavromatis K."/>
            <person name="Huntemann M."/>
            <person name="Lucas S."/>
            <person name="Lidstrom M.E."/>
            <person name="Ivanova N."/>
            <person name="Chistoserdova L."/>
        </authorList>
    </citation>
    <scope>NUCLEOTIDE SEQUENCE [LARGE SCALE GENOMIC DNA]</scope>
    <source>
        <strain evidence="3 4">SIP3-4</strain>
    </source>
</reference>
<dbReference type="Proteomes" id="UP000002743">
    <property type="component" value="Chromosome"/>
</dbReference>
<dbReference type="eggNOG" id="COG2133">
    <property type="taxonomic scope" value="Bacteria"/>
</dbReference>
<dbReference type="STRING" id="582744.Msip34_2212"/>
<dbReference type="KEGG" id="mei:Msip34_2212"/>
<dbReference type="PANTHER" id="PTHR19328">
    <property type="entry name" value="HEDGEHOG-INTERACTING PROTEIN"/>
    <property type="match status" value="1"/>
</dbReference>
<dbReference type="AlphaFoldDB" id="C6X7I9"/>
<dbReference type="OrthoDB" id="9770043at2"/>
<evidence type="ECO:0000259" key="2">
    <source>
        <dbReference type="Pfam" id="PF07995"/>
    </source>
</evidence>
<proteinExistence type="predicted"/>
<reference evidence="4" key="1">
    <citation type="submission" date="2009-07" db="EMBL/GenBank/DDBJ databases">
        <title>Complete sequence of chromosome of Methylovorus sp. SIP3-4.</title>
        <authorList>
            <person name="Lucas S."/>
            <person name="Copeland A."/>
            <person name="Lapidus A."/>
            <person name="Glavina del Rio T."/>
            <person name="Tice H."/>
            <person name="Bruce D."/>
            <person name="Goodwin L."/>
            <person name="Pitluck S."/>
            <person name="Clum A."/>
            <person name="Larimer F."/>
            <person name="Land M."/>
            <person name="Hauser L."/>
            <person name="Kyrpides N."/>
            <person name="Mikhailova N."/>
            <person name="Kayluzhnaya M."/>
            <person name="Chistoserdova L."/>
        </authorList>
    </citation>
    <scope>NUCLEOTIDE SEQUENCE [LARGE SCALE GENOMIC DNA]</scope>
    <source>
        <strain evidence="4">SIP3-4</strain>
    </source>
</reference>